<gene>
    <name evidence="1" type="ORF">ACOLOM_LOCUS4467</name>
</gene>
<feature type="non-terminal residue" evidence="1">
    <location>
        <position position="184"/>
    </location>
</feature>
<dbReference type="Proteomes" id="UP000789525">
    <property type="component" value="Unassembled WGS sequence"/>
</dbReference>
<comment type="caution">
    <text evidence="1">The sequence shown here is derived from an EMBL/GenBank/DDBJ whole genome shotgun (WGS) entry which is preliminary data.</text>
</comment>
<dbReference type="EMBL" id="CAJVPT010007363">
    <property type="protein sequence ID" value="CAG8540789.1"/>
    <property type="molecule type" value="Genomic_DNA"/>
</dbReference>
<accession>A0ACA9LN85</accession>
<proteinExistence type="predicted"/>
<evidence type="ECO:0000313" key="1">
    <source>
        <dbReference type="EMBL" id="CAG8540789.1"/>
    </source>
</evidence>
<protein>
    <submittedName>
        <fullName evidence="1">1223_t:CDS:1</fullName>
    </submittedName>
</protein>
<sequence length="184" mass="21646">MDTKTLSNNREYLLSPKTNTYRRRSKSLGDKEEKEGTHNHVRHHSPPPKHAHHQPVMKFNSDMWMQEFRQSVIKKLFKEERFKDFQKRRNLDSIMDISDDEEWAEQQKIIPVVIAAPDLIRSVVQNEWANYSAFSSEYRQWLQQSQIGTSPMEVQQLQQQHEAFINSLPSEIAQAVATKNLPSD</sequence>
<evidence type="ECO:0000313" key="2">
    <source>
        <dbReference type="Proteomes" id="UP000789525"/>
    </source>
</evidence>
<reference evidence="1" key="1">
    <citation type="submission" date="2021-06" db="EMBL/GenBank/DDBJ databases">
        <authorList>
            <person name="Kallberg Y."/>
            <person name="Tangrot J."/>
            <person name="Rosling A."/>
        </authorList>
    </citation>
    <scope>NUCLEOTIDE SEQUENCE</scope>
    <source>
        <strain evidence="1">CL356</strain>
    </source>
</reference>
<name>A0ACA9LN85_9GLOM</name>
<keyword evidence="2" id="KW-1185">Reference proteome</keyword>
<organism evidence="1 2">
    <name type="scientific">Acaulospora colombiana</name>
    <dbReference type="NCBI Taxonomy" id="27376"/>
    <lineage>
        <taxon>Eukaryota</taxon>
        <taxon>Fungi</taxon>
        <taxon>Fungi incertae sedis</taxon>
        <taxon>Mucoromycota</taxon>
        <taxon>Glomeromycotina</taxon>
        <taxon>Glomeromycetes</taxon>
        <taxon>Diversisporales</taxon>
        <taxon>Acaulosporaceae</taxon>
        <taxon>Acaulospora</taxon>
    </lineage>
</organism>